<dbReference type="Gene3D" id="4.10.240.10">
    <property type="entry name" value="Zn(2)-C6 fungal-type DNA-binding domain"/>
    <property type="match status" value="1"/>
</dbReference>
<reference evidence="4" key="2">
    <citation type="submission" date="2020-05" db="EMBL/GenBank/DDBJ databases">
        <authorList>
            <person name="Kim H.-S."/>
            <person name="Proctor R.H."/>
            <person name="Brown D.W."/>
        </authorList>
    </citation>
    <scope>NUCLEOTIDE SEQUENCE</scope>
    <source>
        <strain evidence="4">NRRL 22465</strain>
    </source>
</reference>
<dbReference type="InterPro" id="IPR036864">
    <property type="entry name" value="Zn2-C6_fun-type_DNA-bd_sf"/>
</dbReference>
<dbReference type="CDD" id="cd00067">
    <property type="entry name" value="GAL4"/>
    <property type="match status" value="1"/>
</dbReference>
<dbReference type="SUPFAM" id="SSF57701">
    <property type="entry name" value="Zn2/Cys6 DNA-binding domain"/>
    <property type="match status" value="1"/>
</dbReference>
<evidence type="ECO:0000313" key="4">
    <source>
        <dbReference type="EMBL" id="KAF4984090.1"/>
    </source>
</evidence>
<dbReference type="InterPro" id="IPR053157">
    <property type="entry name" value="Sterol_Uptake_Regulator"/>
</dbReference>
<name>A0A8H4UUT0_9HYPO</name>
<dbReference type="Pfam" id="PF11951">
    <property type="entry name" value="Fungal_trans_2"/>
    <property type="match status" value="1"/>
</dbReference>
<evidence type="ECO:0000259" key="3">
    <source>
        <dbReference type="Pfam" id="PF00172"/>
    </source>
</evidence>
<sequence length="382" mass="43756">MQGSSRQGNSLKLTTPKCNEAKPVCGNCTRLELTCVYDRAKSPGSQASQSTASRSRAANDIEAIAEPPESEARRKCELKLLYHYVHETGPSIAVDDFSYNFAINVICQKAFESDALLYCLYMLSALHIDHRSKFTDREAADNCRTYLNMAIREHHKEIAHLNKDNVDFVCLTSSLLRVYSFIKLQERILRPYNPPVDWLRMTGSSAAVFRRAWDLVKLNPQSVAVTMISKVADYLDDNENKELRQDLIHLMRREEPHELEESWDPEIEAAYGGALSFIGGTWKSMRKRHAPSSIGRRLVVFPMLVHKRFVDLVEEQRPRALVILAHYFALLSMLRGFWWIGDSGSREFHAIADAVPAEWQSNLSWPRQILEDQIVFTDHNKD</sequence>
<dbReference type="Proteomes" id="UP000635477">
    <property type="component" value="Unassembled WGS sequence"/>
</dbReference>
<evidence type="ECO:0000256" key="2">
    <source>
        <dbReference type="SAM" id="MobiDB-lite"/>
    </source>
</evidence>
<feature type="compositionally biased region" description="Low complexity" evidence="2">
    <location>
        <begin position="45"/>
        <end position="67"/>
    </location>
</feature>
<gene>
    <name evidence="4" type="ORF">FZEAL_629</name>
</gene>
<dbReference type="GO" id="GO:0008270">
    <property type="term" value="F:zinc ion binding"/>
    <property type="evidence" value="ECO:0007669"/>
    <property type="project" value="InterPro"/>
</dbReference>
<keyword evidence="5" id="KW-1185">Reference proteome</keyword>
<dbReference type="PANTHER" id="PTHR47784:SF5">
    <property type="entry name" value="STEROL UPTAKE CONTROL PROTEIN 2"/>
    <property type="match status" value="1"/>
</dbReference>
<dbReference type="EMBL" id="JABEYC010000034">
    <property type="protein sequence ID" value="KAF4984090.1"/>
    <property type="molecule type" value="Genomic_DNA"/>
</dbReference>
<proteinExistence type="predicted"/>
<dbReference type="GO" id="GO:0001228">
    <property type="term" value="F:DNA-binding transcription activator activity, RNA polymerase II-specific"/>
    <property type="evidence" value="ECO:0007669"/>
    <property type="project" value="TreeGrafter"/>
</dbReference>
<organism evidence="4 5">
    <name type="scientific">Fusarium zealandicum</name>
    <dbReference type="NCBI Taxonomy" id="1053134"/>
    <lineage>
        <taxon>Eukaryota</taxon>
        <taxon>Fungi</taxon>
        <taxon>Dikarya</taxon>
        <taxon>Ascomycota</taxon>
        <taxon>Pezizomycotina</taxon>
        <taxon>Sordariomycetes</taxon>
        <taxon>Hypocreomycetidae</taxon>
        <taxon>Hypocreales</taxon>
        <taxon>Nectriaceae</taxon>
        <taxon>Fusarium</taxon>
        <taxon>Fusarium staphyleae species complex</taxon>
    </lineage>
</organism>
<dbReference type="InterPro" id="IPR001138">
    <property type="entry name" value="Zn2Cys6_DnaBD"/>
</dbReference>
<dbReference type="OrthoDB" id="3546279at2759"/>
<evidence type="ECO:0000313" key="5">
    <source>
        <dbReference type="Proteomes" id="UP000635477"/>
    </source>
</evidence>
<dbReference type="Pfam" id="PF00172">
    <property type="entry name" value="Zn_clus"/>
    <property type="match status" value="1"/>
</dbReference>
<feature type="domain" description="Zn(2)-C6 fungal-type" evidence="3">
    <location>
        <begin position="17"/>
        <end position="41"/>
    </location>
</feature>
<dbReference type="AlphaFoldDB" id="A0A8H4UUT0"/>
<evidence type="ECO:0000256" key="1">
    <source>
        <dbReference type="ARBA" id="ARBA00023242"/>
    </source>
</evidence>
<dbReference type="InterPro" id="IPR021858">
    <property type="entry name" value="Fun_TF"/>
</dbReference>
<reference evidence="4" key="1">
    <citation type="journal article" date="2020" name="BMC Genomics">
        <title>Correction to: Identification and distribution of gene clusters required for synthesis of sphingolipid metabolism inhibitors in diverse species of the filamentous fungus Fusarium.</title>
        <authorList>
            <person name="Kim H.S."/>
            <person name="Lohmar J.M."/>
            <person name="Busman M."/>
            <person name="Brown D.W."/>
            <person name="Naumann T.A."/>
            <person name="Divon H.H."/>
            <person name="Lysoe E."/>
            <person name="Uhlig S."/>
            <person name="Proctor R.H."/>
        </authorList>
    </citation>
    <scope>NUCLEOTIDE SEQUENCE</scope>
    <source>
        <strain evidence="4">NRRL 22465</strain>
    </source>
</reference>
<comment type="caution">
    <text evidence="4">The sequence shown here is derived from an EMBL/GenBank/DDBJ whole genome shotgun (WGS) entry which is preliminary data.</text>
</comment>
<accession>A0A8H4UUT0</accession>
<protein>
    <recommendedName>
        <fullName evidence="3">Zn(2)-C6 fungal-type domain-containing protein</fullName>
    </recommendedName>
</protein>
<feature type="region of interest" description="Disordered" evidence="2">
    <location>
        <begin position="40"/>
        <end position="68"/>
    </location>
</feature>
<dbReference type="PANTHER" id="PTHR47784">
    <property type="entry name" value="STEROL UPTAKE CONTROL PROTEIN 2"/>
    <property type="match status" value="1"/>
</dbReference>
<keyword evidence="1" id="KW-0539">Nucleus</keyword>